<comment type="caution">
    <text evidence="2">The sequence shown here is derived from an EMBL/GenBank/DDBJ whole genome shotgun (WGS) entry which is preliminary data.</text>
</comment>
<feature type="region of interest" description="Disordered" evidence="1">
    <location>
        <begin position="228"/>
        <end position="254"/>
    </location>
</feature>
<dbReference type="Proteomes" id="UP001054925">
    <property type="component" value="Unassembled WGS sequence"/>
</dbReference>
<evidence type="ECO:0000313" key="2">
    <source>
        <dbReference type="EMBL" id="GJN43994.1"/>
    </source>
</evidence>
<reference evidence="2" key="1">
    <citation type="submission" date="2021-12" db="EMBL/GenBank/DDBJ databases">
        <title>Draft genome sequence of Corynebacterium ammoniagenes strain T-723.</title>
        <authorList>
            <person name="Matsuzawa M."/>
            <person name="Hiratani M."/>
            <person name="Abe I."/>
            <person name="Tsuji Y."/>
            <person name="Nakamura J."/>
        </authorList>
    </citation>
    <scope>NUCLEOTIDE SEQUENCE</scope>
    <source>
        <strain evidence="2">T-723</strain>
    </source>
</reference>
<evidence type="ECO:0000256" key="1">
    <source>
        <dbReference type="SAM" id="MobiDB-lite"/>
    </source>
</evidence>
<dbReference type="InterPro" id="IPR053847">
    <property type="entry name" value="DUF6928"/>
</dbReference>
<accession>A0AAV5G416</accession>
<dbReference type="AlphaFoldDB" id="A0AAV5G416"/>
<name>A0AAV5G416_CORAM</name>
<proteinExistence type="predicted"/>
<dbReference type="EMBL" id="BQKK01000010">
    <property type="protein sequence ID" value="GJN43994.1"/>
    <property type="molecule type" value="Genomic_DNA"/>
</dbReference>
<organism evidence="2 3">
    <name type="scientific">Corynebacterium ammoniagenes</name>
    <name type="common">Brevibacterium ammoniagenes</name>
    <dbReference type="NCBI Taxonomy" id="1697"/>
    <lineage>
        <taxon>Bacteria</taxon>
        <taxon>Bacillati</taxon>
        <taxon>Actinomycetota</taxon>
        <taxon>Actinomycetes</taxon>
        <taxon>Mycobacteriales</taxon>
        <taxon>Corynebacteriaceae</taxon>
        <taxon>Corynebacterium</taxon>
    </lineage>
</organism>
<gene>
    <name evidence="2" type="ORF">CAT723_24730</name>
</gene>
<protein>
    <submittedName>
        <fullName evidence="2">Uncharacterized protein</fullName>
    </submittedName>
</protein>
<feature type="compositionally biased region" description="Basic and acidic residues" evidence="1">
    <location>
        <begin position="280"/>
        <end position="295"/>
    </location>
</feature>
<evidence type="ECO:0000313" key="3">
    <source>
        <dbReference type="Proteomes" id="UP001054925"/>
    </source>
</evidence>
<feature type="region of interest" description="Disordered" evidence="1">
    <location>
        <begin position="273"/>
        <end position="295"/>
    </location>
</feature>
<feature type="compositionally biased region" description="Acidic residues" evidence="1">
    <location>
        <begin position="237"/>
        <end position="248"/>
    </location>
</feature>
<sequence length="295" mass="32883">MTLDRAVLTIWYVNSDNPAAILETEPKADRGYGRKFLAQLNPLFPVTPIGQFPLNRSAQADDHEFYIGGYPGITVVQTVIHADDDKPLRLSELDSRLRNAVPSADVYACAFNEKEGWAGFAHWHEGEEKRVFSGTRYELMEDSGLPLPFENPYWAGEMAEQLGGIALPFEPRDLMEEAQRHWMGVSIDSEGPDLQVVGYAVDGRPEPKVDTAAPVKSVQQMTSDAAFKLGMGPSNADYDDYESPDEEPTTATSETFQHAVETTTDFARKAARRAGSFLRDTTDKARDYIAKRRDN</sequence>
<dbReference type="RefSeq" id="WP_003846523.1">
    <property type="nucleotide sequence ID" value="NZ_BQKK01000010.1"/>
</dbReference>
<dbReference type="Pfam" id="PF21997">
    <property type="entry name" value="DUF6928"/>
    <property type="match status" value="1"/>
</dbReference>